<dbReference type="GO" id="GO:0005886">
    <property type="term" value="C:plasma membrane"/>
    <property type="evidence" value="ECO:0007669"/>
    <property type="project" value="TreeGrafter"/>
</dbReference>
<evidence type="ECO:0000256" key="1">
    <source>
        <dbReference type="ARBA" id="ARBA00004141"/>
    </source>
</evidence>
<reference evidence="13 14" key="1">
    <citation type="journal article" date="2015" name="Genome Announc.">
        <title>Genome sequence and annotation of Trichoderma parareesei, the ancestor of the cellulase producer Trichoderma reesei.</title>
        <authorList>
            <person name="Yang D."/>
            <person name="Pomraning K."/>
            <person name="Kopchinskiy A."/>
            <person name="Karimi Aghcheh R."/>
            <person name="Atanasova L."/>
            <person name="Chenthamara K."/>
            <person name="Baker S.E."/>
            <person name="Zhang R."/>
            <person name="Shen Q."/>
            <person name="Freitag M."/>
            <person name="Kubicek C.P."/>
            <person name="Druzhinina I.S."/>
        </authorList>
    </citation>
    <scope>NUCLEOTIDE SEQUENCE [LARGE SCALE GENOMIC DNA]</scope>
    <source>
        <strain evidence="13 14">CBS 125925</strain>
    </source>
</reference>
<dbReference type="Gene3D" id="3.40.50.80">
    <property type="entry name" value="Nucleotide-binding domain of ferredoxin-NADP reductase (FNR) module"/>
    <property type="match status" value="1"/>
</dbReference>
<keyword evidence="9 11" id="KW-0472">Membrane</keyword>
<evidence type="ECO:0000256" key="8">
    <source>
        <dbReference type="ARBA" id="ARBA00023065"/>
    </source>
</evidence>
<dbReference type="CDD" id="cd06186">
    <property type="entry name" value="NOX_Duox_like_FAD_NADP"/>
    <property type="match status" value="1"/>
</dbReference>
<gene>
    <name evidence="13" type="ORF">A9Z42_0080410</name>
</gene>
<dbReference type="Proteomes" id="UP000219286">
    <property type="component" value="Unassembled WGS sequence"/>
</dbReference>
<dbReference type="GO" id="GO:0000293">
    <property type="term" value="F:ferric-chelate reductase activity"/>
    <property type="evidence" value="ECO:0007669"/>
    <property type="project" value="UniProtKB-ARBA"/>
</dbReference>
<evidence type="ECO:0000256" key="2">
    <source>
        <dbReference type="ARBA" id="ARBA00006278"/>
    </source>
</evidence>
<keyword evidence="5" id="KW-0249">Electron transport</keyword>
<dbReference type="OrthoDB" id="10006946at2759"/>
<evidence type="ECO:0000313" key="14">
    <source>
        <dbReference type="Proteomes" id="UP000219286"/>
    </source>
</evidence>
<keyword evidence="4 11" id="KW-0812">Transmembrane</keyword>
<dbReference type="SFLD" id="SFLDS00052">
    <property type="entry name" value="Ferric_Reductase_Domain"/>
    <property type="match status" value="1"/>
</dbReference>
<dbReference type="PROSITE" id="PS51384">
    <property type="entry name" value="FAD_FR"/>
    <property type="match status" value="1"/>
</dbReference>
<evidence type="ECO:0000256" key="10">
    <source>
        <dbReference type="SAM" id="MobiDB-lite"/>
    </source>
</evidence>
<evidence type="ECO:0000256" key="3">
    <source>
        <dbReference type="ARBA" id="ARBA00022448"/>
    </source>
</evidence>
<dbReference type="AlphaFoldDB" id="A0A2H2ZK28"/>
<dbReference type="Pfam" id="PF01794">
    <property type="entry name" value="Ferric_reduct"/>
    <property type="match status" value="1"/>
</dbReference>
<evidence type="ECO:0000256" key="5">
    <source>
        <dbReference type="ARBA" id="ARBA00022982"/>
    </source>
</evidence>
<keyword evidence="8" id="KW-0406">Ion transport</keyword>
<evidence type="ECO:0000313" key="13">
    <source>
        <dbReference type="EMBL" id="OTA07173.1"/>
    </source>
</evidence>
<evidence type="ECO:0000256" key="6">
    <source>
        <dbReference type="ARBA" id="ARBA00022989"/>
    </source>
</evidence>
<feature type="transmembrane region" description="Helical" evidence="11">
    <location>
        <begin position="245"/>
        <end position="264"/>
    </location>
</feature>
<comment type="caution">
    <text evidence="13">The sequence shown here is derived from an EMBL/GenBank/DDBJ whole genome shotgun (WGS) entry which is preliminary data.</text>
</comment>
<evidence type="ECO:0000256" key="7">
    <source>
        <dbReference type="ARBA" id="ARBA00023002"/>
    </source>
</evidence>
<feature type="transmembrane region" description="Helical" evidence="11">
    <location>
        <begin position="155"/>
        <end position="172"/>
    </location>
</feature>
<dbReference type="InterPro" id="IPR051410">
    <property type="entry name" value="Ferric/Cupric_Reductase"/>
</dbReference>
<comment type="subcellular location">
    <subcellularLocation>
        <location evidence="1">Membrane</location>
        <topology evidence="1">Multi-pass membrane protein</topology>
    </subcellularLocation>
</comment>
<name>A0A2H2ZK28_TRIPA</name>
<sequence>MGWPYHFLTLSKQDVLLRRQTIDRYALIAHLAALAPALLLTLLRLAVRAAGFLPRNGHDDGDGGRGRYSHVPGSPTVKAQRSSGLGLLAARWRALKWWLGDDVVVRGVQWGQRDEWLLGFIWTGVLLVLCVLETGQDYLHLTKRFGSIAISQLPIQYLLSLKALNPYAYAFASSHEHVNRYHRVLGRVIFALIIAHIVFYNVFFVLSGIWLKRFFAPVVFCGVLAAVALHALMGTALVRVRRLSYRVFFITHLGVALLTPVLLFFHAHSARFYVVESLVVFLVDIAVRKFGMITHTASTVEIVPGTNLIKITAPMPAHKIEDFRSRPGSHVYLSLPPEGRTSNHPVSKSFIFDLLFNPFTVAAVSQDNQTITLVARRRTGPMTNMLSQVASSSSSSSSSSTTTSFPPQSPYPGDHTTNTITLAIEGPHGAIGKHFQHLLAWGPSRILLVAGGVGATFALPLYHALRRDPPSSSAHVHFVWAIRSAADATWAMAPNSSSDDNEKSLLDDDNVHLYLTENLMGNDASSIELQDMRGGSSSSSSRNNSRRPNFQKIVDDLFRHGADEKVAILVCGPDEMARDVRRRVGPWVFKGREVWWHNESFGW</sequence>
<dbReference type="InterPro" id="IPR017927">
    <property type="entry name" value="FAD-bd_FR_type"/>
</dbReference>
<dbReference type="InterPro" id="IPR013112">
    <property type="entry name" value="FAD-bd_8"/>
</dbReference>
<keyword evidence="3" id="KW-0813">Transport</keyword>
<proteinExistence type="inferred from homology"/>
<comment type="similarity">
    <text evidence="2">Belongs to the ferric reductase (FRE) family.</text>
</comment>
<feature type="domain" description="FAD-binding FR-type" evidence="12">
    <location>
        <begin position="285"/>
        <end position="434"/>
    </location>
</feature>
<dbReference type="GO" id="GO:0015677">
    <property type="term" value="P:copper ion import"/>
    <property type="evidence" value="ECO:0007669"/>
    <property type="project" value="TreeGrafter"/>
</dbReference>
<feature type="transmembrane region" description="Helical" evidence="11">
    <location>
        <begin position="25"/>
        <end position="47"/>
    </location>
</feature>
<dbReference type="Pfam" id="PF08022">
    <property type="entry name" value="FAD_binding_8"/>
    <property type="match status" value="1"/>
</dbReference>
<protein>
    <submittedName>
        <fullName evidence="13">Ferric reductase</fullName>
    </submittedName>
</protein>
<keyword evidence="6 11" id="KW-1133">Transmembrane helix</keyword>
<evidence type="ECO:0000256" key="9">
    <source>
        <dbReference type="ARBA" id="ARBA00023136"/>
    </source>
</evidence>
<dbReference type="GO" id="GO:0006879">
    <property type="term" value="P:intracellular iron ion homeostasis"/>
    <property type="evidence" value="ECO:0007669"/>
    <property type="project" value="TreeGrafter"/>
</dbReference>
<feature type="transmembrane region" description="Helical" evidence="11">
    <location>
        <begin position="116"/>
        <end position="135"/>
    </location>
</feature>
<dbReference type="PANTHER" id="PTHR32361">
    <property type="entry name" value="FERRIC/CUPRIC REDUCTASE TRANSMEMBRANE COMPONENT"/>
    <property type="match status" value="1"/>
</dbReference>
<dbReference type="InterPro" id="IPR013121">
    <property type="entry name" value="Fe_red_NAD-bd_6"/>
</dbReference>
<dbReference type="SFLD" id="SFLDG01168">
    <property type="entry name" value="Ferric_reductase_subgroup_(FRE"/>
    <property type="match status" value="1"/>
</dbReference>
<feature type="compositionally biased region" description="Low complexity" evidence="10">
    <location>
        <begin position="391"/>
        <end position="404"/>
    </location>
</feature>
<dbReference type="PANTHER" id="PTHR32361:SF28">
    <property type="entry name" value="FRP1P"/>
    <property type="match status" value="1"/>
</dbReference>
<organism evidence="13 14">
    <name type="scientific">Trichoderma parareesei</name>
    <name type="common">Filamentous fungus</name>
    <dbReference type="NCBI Taxonomy" id="858221"/>
    <lineage>
        <taxon>Eukaryota</taxon>
        <taxon>Fungi</taxon>
        <taxon>Dikarya</taxon>
        <taxon>Ascomycota</taxon>
        <taxon>Pezizomycotina</taxon>
        <taxon>Sordariomycetes</taxon>
        <taxon>Hypocreomycetidae</taxon>
        <taxon>Hypocreales</taxon>
        <taxon>Hypocreaceae</taxon>
        <taxon>Trichoderma</taxon>
    </lineage>
</organism>
<dbReference type="InterPro" id="IPR039261">
    <property type="entry name" value="FNR_nucleotide-bd"/>
</dbReference>
<feature type="transmembrane region" description="Helical" evidence="11">
    <location>
        <begin position="184"/>
        <end position="209"/>
    </location>
</feature>
<feature type="transmembrane region" description="Helical" evidence="11">
    <location>
        <begin position="215"/>
        <end position="238"/>
    </location>
</feature>
<dbReference type="SUPFAM" id="SSF52343">
    <property type="entry name" value="Ferredoxin reductase-like, C-terminal NADP-linked domain"/>
    <property type="match status" value="1"/>
</dbReference>
<evidence type="ECO:0000259" key="12">
    <source>
        <dbReference type="PROSITE" id="PS51384"/>
    </source>
</evidence>
<accession>A0A2H2ZK28</accession>
<dbReference type="Pfam" id="PF08030">
    <property type="entry name" value="NAD_binding_6"/>
    <property type="match status" value="1"/>
</dbReference>
<keyword evidence="7" id="KW-0560">Oxidoreductase</keyword>
<evidence type="ECO:0000256" key="11">
    <source>
        <dbReference type="SAM" id="Phobius"/>
    </source>
</evidence>
<feature type="region of interest" description="Disordered" evidence="10">
    <location>
        <begin position="386"/>
        <end position="419"/>
    </location>
</feature>
<keyword evidence="14" id="KW-1185">Reference proteome</keyword>
<dbReference type="EMBL" id="LFMI01000756">
    <property type="protein sequence ID" value="OTA07173.1"/>
    <property type="molecule type" value="Genomic_DNA"/>
</dbReference>
<dbReference type="GO" id="GO:0006826">
    <property type="term" value="P:iron ion transport"/>
    <property type="evidence" value="ECO:0007669"/>
    <property type="project" value="TreeGrafter"/>
</dbReference>
<evidence type="ECO:0000256" key="4">
    <source>
        <dbReference type="ARBA" id="ARBA00022692"/>
    </source>
</evidence>
<dbReference type="InterPro" id="IPR013130">
    <property type="entry name" value="Fe3_Rdtase_TM_dom"/>
</dbReference>